<feature type="region of interest" description="Disordered" evidence="9">
    <location>
        <begin position="968"/>
        <end position="1005"/>
    </location>
</feature>
<keyword evidence="7" id="KW-0378">Hydrolase</keyword>
<dbReference type="SMART" id="SM00369">
    <property type="entry name" value="LRR_TYP"/>
    <property type="match status" value="3"/>
</dbReference>
<reference evidence="11" key="1">
    <citation type="submission" date="2023-10" db="EMBL/GenBank/DDBJ databases">
        <authorList>
            <person name="Chen Y."/>
            <person name="Shah S."/>
            <person name="Dougan E. K."/>
            <person name="Thang M."/>
            <person name="Chan C."/>
        </authorList>
    </citation>
    <scope>NUCLEOTIDE SEQUENCE [LARGE SCALE GENOMIC DNA]</scope>
</reference>
<evidence type="ECO:0000256" key="8">
    <source>
        <dbReference type="ARBA" id="ARBA00022825"/>
    </source>
</evidence>
<keyword evidence="6" id="KW-0677">Repeat</keyword>
<dbReference type="Proteomes" id="UP001189429">
    <property type="component" value="Unassembled WGS sequence"/>
</dbReference>
<evidence type="ECO:0000256" key="4">
    <source>
        <dbReference type="ARBA" id="ARBA00022614"/>
    </source>
</evidence>
<dbReference type="Gene3D" id="2.30.42.10">
    <property type="match status" value="1"/>
</dbReference>
<evidence type="ECO:0000313" key="12">
    <source>
        <dbReference type="Proteomes" id="UP001189429"/>
    </source>
</evidence>
<dbReference type="InterPro" id="IPR036034">
    <property type="entry name" value="PDZ_sf"/>
</dbReference>
<feature type="compositionally biased region" description="Low complexity" evidence="9">
    <location>
        <begin position="1383"/>
        <end position="1397"/>
    </location>
</feature>
<dbReference type="InterPro" id="IPR003591">
    <property type="entry name" value="Leu-rich_rpt_typical-subtyp"/>
</dbReference>
<feature type="compositionally biased region" description="Low complexity" evidence="9">
    <location>
        <begin position="996"/>
        <end position="1005"/>
    </location>
</feature>
<feature type="non-terminal residue" evidence="11">
    <location>
        <position position="1589"/>
    </location>
</feature>
<dbReference type="Pfam" id="PF03572">
    <property type="entry name" value="Peptidase_S41"/>
    <property type="match status" value="1"/>
</dbReference>
<dbReference type="Pfam" id="PF14684">
    <property type="entry name" value="Tricorn_C1"/>
    <property type="match status" value="1"/>
</dbReference>
<evidence type="ECO:0000256" key="6">
    <source>
        <dbReference type="ARBA" id="ARBA00022737"/>
    </source>
</evidence>
<dbReference type="PANTHER" id="PTHR43253:SF1">
    <property type="entry name" value="TRICORN PROTEASE HOMOLOG 2-RELATED"/>
    <property type="match status" value="1"/>
</dbReference>
<evidence type="ECO:0000256" key="5">
    <source>
        <dbReference type="ARBA" id="ARBA00022670"/>
    </source>
</evidence>
<dbReference type="Gene3D" id="3.90.226.10">
    <property type="entry name" value="2-enoyl-CoA Hydratase, Chain A, domain 1"/>
    <property type="match status" value="1"/>
</dbReference>
<dbReference type="InterPro" id="IPR029414">
    <property type="entry name" value="Tricorn_PDZ"/>
</dbReference>
<dbReference type="InterPro" id="IPR029045">
    <property type="entry name" value="ClpP/crotonase-like_dom_sf"/>
</dbReference>
<dbReference type="CDD" id="cd07562">
    <property type="entry name" value="Peptidase_S41_TRI"/>
    <property type="match status" value="1"/>
</dbReference>
<dbReference type="InterPro" id="IPR001611">
    <property type="entry name" value="Leu-rich_rpt"/>
</dbReference>
<dbReference type="Pfam" id="PF26550">
    <property type="entry name" value="Tricorn_2nd"/>
    <property type="match status" value="1"/>
</dbReference>
<keyword evidence="8" id="KW-0720">Serine protease</keyword>
<accession>A0ABN9V537</accession>
<evidence type="ECO:0000259" key="10">
    <source>
        <dbReference type="SMART" id="SM00245"/>
    </source>
</evidence>
<gene>
    <name evidence="11" type="ORF">PCOR1329_LOCUS54013</name>
</gene>
<comment type="similarity">
    <text evidence="2">Belongs to the peptidase S41B family.</text>
</comment>
<organism evidence="11 12">
    <name type="scientific">Prorocentrum cordatum</name>
    <dbReference type="NCBI Taxonomy" id="2364126"/>
    <lineage>
        <taxon>Eukaryota</taxon>
        <taxon>Sar</taxon>
        <taxon>Alveolata</taxon>
        <taxon>Dinophyceae</taxon>
        <taxon>Prorocentrales</taxon>
        <taxon>Prorocentraceae</taxon>
        <taxon>Prorocentrum</taxon>
    </lineage>
</organism>
<proteinExistence type="inferred from homology"/>
<evidence type="ECO:0000256" key="3">
    <source>
        <dbReference type="ARBA" id="ARBA00022490"/>
    </source>
</evidence>
<dbReference type="SUPFAM" id="SSF52058">
    <property type="entry name" value="L domain-like"/>
    <property type="match status" value="1"/>
</dbReference>
<dbReference type="PROSITE" id="PS51450">
    <property type="entry name" value="LRR"/>
    <property type="match status" value="2"/>
</dbReference>
<dbReference type="InterPro" id="IPR028204">
    <property type="entry name" value="Tricorn_C1"/>
</dbReference>
<comment type="caution">
    <text evidence="11">The sequence shown here is derived from an EMBL/GenBank/DDBJ whole genome shotgun (WGS) entry which is preliminary data.</text>
</comment>
<dbReference type="InterPro" id="IPR005151">
    <property type="entry name" value="Tail-specific_protease"/>
</dbReference>
<dbReference type="InterPro" id="IPR012393">
    <property type="entry name" value="Tricorn_protease"/>
</dbReference>
<protein>
    <recommendedName>
        <fullName evidence="10">Tail specific protease domain-containing protein</fullName>
    </recommendedName>
</protein>
<dbReference type="Gene3D" id="2.130.10.10">
    <property type="entry name" value="YVTN repeat-like/Quinoprotein amine dehydrogenase"/>
    <property type="match status" value="1"/>
</dbReference>
<dbReference type="SUPFAM" id="SSF82171">
    <property type="entry name" value="DPP6 N-terminal domain-like"/>
    <property type="match status" value="1"/>
</dbReference>
<keyword evidence="3" id="KW-0963">Cytoplasm</keyword>
<dbReference type="SUPFAM" id="SSF50156">
    <property type="entry name" value="PDZ domain-like"/>
    <property type="match status" value="1"/>
</dbReference>
<keyword evidence="4" id="KW-0433">Leucine-rich repeat</keyword>
<dbReference type="PANTHER" id="PTHR43253">
    <property type="entry name" value="TRICORN PROTEASE HOMOLOG 2-RELATED"/>
    <property type="match status" value="1"/>
</dbReference>
<dbReference type="EMBL" id="CAUYUJ010016594">
    <property type="protein sequence ID" value="CAK0866976.1"/>
    <property type="molecule type" value="Genomic_DNA"/>
</dbReference>
<feature type="region of interest" description="Disordered" evidence="9">
    <location>
        <begin position="761"/>
        <end position="784"/>
    </location>
</feature>
<feature type="region of interest" description="Disordered" evidence="9">
    <location>
        <begin position="1238"/>
        <end position="1274"/>
    </location>
</feature>
<evidence type="ECO:0000313" key="11">
    <source>
        <dbReference type="EMBL" id="CAK0866976.1"/>
    </source>
</evidence>
<feature type="compositionally biased region" description="Acidic residues" evidence="9">
    <location>
        <begin position="644"/>
        <end position="655"/>
    </location>
</feature>
<dbReference type="Gene3D" id="3.30.750.44">
    <property type="match status" value="1"/>
</dbReference>
<dbReference type="InterPro" id="IPR032675">
    <property type="entry name" value="LRR_dom_sf"/>
</dbReference>
<sequence>MPVLNSPRCMQGNAWDESPQGRDHVKMHVLLPSAGTWLVVDLAKDSAIMPSGFADAAAGAMYVKVSSIRAELQARLSMFKQKEIVIHKCSAEQPRGRELADDDGVYYLTWLVADTREAVAAAVDWVKTEPRLKWNYQPPTDHTGSHVMQVLVFTEPTATWSEVFVPDFAAFTNAAASSTAQDLKLVILSAFEPICVNGVAWKFGVDDLEITNCQGSHPDGDQLGDKHHLINGKWYYVTANRLLEQLEVQDQIEGGRVGTVWLREGEGLPLRKLVLEAQVRGEDAEVRRATTARVPVHASSPMWVGGRVYFLAELDGAERLPVRLSTAQGARLPRFFKASDHYEFCCLHPDGHHLVAACRGRLFELALNEGPALEVRAPPLPSGLPAPFTRCRAACFSTAGSLVVAREGPPGSGAEACQLELHPPNPYTQQSELKEEHFWALELSDEADAASSKGLPDTWGLQPPRTVILPAELGQVRDMLPSPTDELVLAVSTGTLGLHLLTLEARGSGPQKKLSIKDTRLVAQAPFGPGGILDMAWSYDGRWLAYTRQESQDCMGPTGIWVYDTKASGAAPRCLTCRRFEECSVSFDPGGEYLAFLSRRVFRTVRDDLTSSTGFSRDAYRPYLLLLRKDSRNPLQRWPRAPADDGEQGADEEEGGAAPGEETPPVEVEIDVDGAARRVVQVPVPAGSYHRVVATESGLAYLREPRADDEEEVCGSVYVYTFQSASERRVASGITDFSVSLDGANLMLETEDPSLRAVSLQAAAEEDEEEKPGDAAGDADGRLPGCASSTGVVDLDSRISLEVAPAEEWAQIFREVWEALRAHLFDEAMGGVDWQEVRGRYEPLLRRLGCREELTDVLQEMCSELGVSHLSVGDPEPEEDPVGQPGFLGADLCWDGLAGCYRVAGLCRGDAWSASTGGPLARARVPAGTRVLAVNRRRLDAQTSAEAVLAGAAGREVYLTLGAEAAPGSAPLPQDAAAHAPRRRAPGRPAGGRRGAGSSAAVPAGCSREPLERTVRVRCFDSQADQQARYRDWVSDNADAVHQATEGRVGYVHVPDCDREGFAHFHRCYLTECHREALVLDLRGNTGGYVSELLLDKLLRKPLGLRVPREGGPSVFPAHSLRSAKATVLLIDSGSCSDAEALADSFREHGLGPIVGVRTWLEASCRWASWTSRLVDGGSVSIPSDNMFSLAGGAFALENRGVAPDIEAEALLRQRAAAVAAAAAAERACPPRARVGAGGVAVKEPHGVPRRQARLGPETRHQRANSEGSRTSRVSAWSAWWSNARSRSLSPASHQGERTPRTPRSPSRSRRWSRSSEQAFSGAGALTPRRTRTSWSSGAGRPEASDESLGAEGRKENPGVRSLQTGCSPVRHGPASGHHRPTDLSSAKAAAALSPKKSALKSKDALSPSLARDPRRKVTLGVEGAAVQLPAAAVGGAAGAPRGSPARRLMEALTPRSAASRATSAKRGERSVRSLWSRASSWITRDKYPLAQPQLEELRLDRNCLGWIERGALDGGIVHDLRVLNLGHNQLSHLPEDFLEGASKLRLLDLSNNQLDEVRLAESLLSKESMLEVLLLECNRTGRLAGGPH</sequence>
<comment type="subcellular location">
    <subcellularLocation>
        <location evidence="1">Cytoplasm</location>
    </subcellularLocation>
</comment>
<feature type="region of interest" description="Disordered" evidence="9">
    <location>
        <begin position="635"/>
        <end position="665"/>
    </location>
</feature>
<keyword evidence="5" id="KW-0645">Protease</keyword>
<evidence type="ECO:0000256" key="7">
    <source>
        <dbReference type="ARBA" id="ARBA00022801"/>
    </source>
</evidence>
<evidence type="ECO:0000256" key="2">
    <source>
        <dbReference type="ARBA" id="ARBA00008524"/>
    </source>
</evidence>
<name>A0ABN9V537_9DINO</name>
<feature type="domain" description="Tail specific protease" evidence="10">
    <location>
        <begin position="1010"/>
        <end position="1209"/>
    </location>
</feature>
<evidence type="ECO:0000256" key="9">
    <source>
        <dbReference type="SAM" id="MobiDB-lite"/>
    </source>
</evidence>
<feature type="region of interest" description="Disordered" evidence="9">
    <location>
        <begin position="1286"/>
        <end position="1414"/>
    </location>
</feature>
<dbReference type="Gene3D" id="3.80.10.10">
    <property type="entry name" value="Ribonuclease Inhibitor"/>
    <property type="match status" value="1"/>
</dbReference>
<dbReference type="SUPFAM" id="SSF52096">
    <property type="entry name" value="ClpP/crotonase"/>
    <property type="match status" value="1"/>
</dbReference>
<evidence type="ECO:0000256" key="1">
    <source>
        <dbReference type="ARBA" id="ARBA00004496"/>
    </source>
</evidence>
<keyword evidence="12" id="KW-1185">Reference proteome</keyword>
<dbReference type="SMART" id="SM00245">
    <property type="entry name" value="TSPc"/>
    <property type="match status" value="1"/>
</dbReference>
<dbReference type="Pfam" id="PF14685">
    <property type="entry name" value="PDZ_Tricorn"/>
    <property type="match status" value="1"/>
</dbReference>
<dbReference type="Pfam" id="PF13855">
    <property type="entry name" value="LRR_8"/>
    <property type="match status" value="1"/>
</dbReference>
<dbReference type="InterPro" id="IPR015943">
    <property type="entry name" value="WD40/YVTN_repeat-like_dom_sf"/>
</dbReference>